<dbReference type="Gene3D" id="3.30.420.40">
    <property type="match status" value="2"/>
</dbReference>
<dbReference type="RefSeq" id="WP_362047931.1">
    <property type="nucleotide sequence ID" value="NZ_JBEXWN010000005.1"/>
</dbReference>
<keyword evidence="3" id="KW-1185">Reference proteome</keyword>
<sequence length="409" mass="42689">MSGGADATQRTMLRHLVDYGPLSRPELGDGVGLARATTSAVVNALIRRGLVAELAAVQEGRRGRPTTLLDLDDEHYAVAGLEIGVDRVLSGVYTLRGRELLRTERVVESESVNPRGLLRHAQIALREALDQSASGARRLLGVGVSVPGLIDASTGTVKYVPSLGWRDVALRAGVEEALGGRAPVLVDADANFAALAERRARLRAGQEASSLVYLTGTYGISAGVLADGRLWRGGRGMAGEVGHLIVDPHGPVCVCGRRGCFEARAGLPAITAEALEPSTRRGGRADLPAAIDELVIRARSADQRVVATLTRAGTWIGRGAAALAAVIDPRVIVLGGHYARLVPWLLEPARRAFAEAQLVPGDDVPALEASAGADWATAEGAALAVLKSLTEGEQALPKGPTGQTGAEVR</sequence>
<evidence type="ECO:0000256" key="1">
    <source>
        <dbReference type="ARBA" id="ARBA00006479"/>
    </source>
</evidence>
<dbReference type="Pfam" id="PF00480">
    <property type="entry name" value="ROK"/>
    <property type="match status" value="1"/>
</dbReference>
<dbReference type="InterPro" id="IPR043129">
    <property type="entry name" value="ATPase_NBD"/>
</dbReference>
<dbReference type="PANTHER" id="PTHR18964:SF149">
    <property type="entry name" value="BIFUNCTIONAL UDP-N-ACETYLGLUCOSAMINE 2-EPIMERASE_N-ACETYLMANNOSAMINE KINASE"/>
    <property type="match status" value="1"/>
</dbReference>
<dbReference type="SUPFAM" id="SSF53067">
    <property type="entry name" value="Actin-like ATPase domain"/>
    <property type="match status" value="1"/>
</dbReference>
<gene>
    <name evidence="2" type="ORF">ACFYQT_05720</name>
</gene>
<dbReference type="PANTHER" id="PTHR18964">
    <property type="entry name" value="ROK (REPRESSOR, ORF, KINASE) FAMILY"/>
    <property type="match status" value="1"/>
</dbReference>
<dbReference type="Gene3D" id="1.10.10.10">
    <property type="entry name" value="Winged helix-like DNA-binding domain superfamily/Winged helix DNA-binding domain"/>
    <property type="match status" value="1"/>
</dbReference>
<accession>A0ABW6MQT5</accession>
<dbReference type="Proteomes" id="UP001601422">
    <property type="component" value="Unassembled WGS sequence"/>
</dbReference>
<organism evidence="2 3">
    <name type="scientific">Streptomyces tibetensis</name>
    <dbReference type="NCBI Taxonomy" id="2382123"/>
    <lineage>
        <taxon>Bacteria</taxon>
        <taxon>Bacillati</taxon>
        <taxon>Actinomycetota</taxon>
        <taxon>Actinomycetes</taxon>
        <taxon>Kitasatosporales</taxon>
        <taxon>Streptomycetaceae</taxon>
        <taxon>Streptomyces</taxon>
    </lineage>
</organism>
<comment type="similarity">
    <text evidence="1">Belongs to the ROK (NagC/XylR) family.</text>
</comment>
<evidence type="ECO:0000313" key="2">
    <source>
        <dbReference type="EMBL" id="MFF0002944.1"/>
    </source>
</evidence>
<reference evidence="2 3" key="1">
    <citation type="submission" date="2024-10" db="EMBL/GenBank/DDBJ databases">
        <title>The Natural Products Discovery Center: Release of the First 8490 Sequenced Strains for Exploring Actinobacteria Biosynthetic Diversity.</title>
        <authorList>
            <person name="Kalkreuter E."/>
            <person name="Kautsar S.A."/>
            <person name="Yang D."/>
            <person name="Bader C.D."/>
            <person name="Teijaro C.N."/>
            <person name="Fluegel L."/>
            <person name="Davis C.M."/>
            <person name="Simpson J.R."/>
            <person name="Lauterbach L."/>
            <person name="Steele A.D."/>
            <person name="Gui C."/>
            <person name="Meng S."/>
            <person name="Li G."/>
            <person name="Viehrig K."/>
            <person name="Ye F."/>
            <person name="Su P."/>
            <person name="Kiefer A.F."/>
            <person name="Nichols A."/>
            <person name="Cepeda A.J."/>
            <person name="Yan W."/>
            <person name="Fan B."/>
            <person name="Jiang Y."/>
            <person name="Adhikari A."/>
            <person name="Zheng C.-J."/>
            <person name="Schuster L."/>
            <person name="Cowan T.M."/>
            <person name="Smanski M.J."/>
            <person name="Chevrette M.G."/>
            <person name="De Carvalho L.P.S."/>
            <person name="Shen B."/>
        </authorList>
    </citation>
    <scope>NUCLEOTIDE SEQUENCE [LARGE SCALE GENOMIC DNA]</scope>
    <source>
        <strain evidence="2 3">NPDC005497</strain>
    </source>
</reference>
<comment type="caution">
    <text evidence="2">The sequence shown here is derived from an EMBL/GenBank/DDBJ whole genome shotgun (WGS) entry which is preliminary data.</text>
</comment>
<name>A0ABW6MQT5_9ACTN</name>
<protein>
    <submittedName>
        <fullName evidence="2">ROK family transcriptional regulator</fullName>
    </submittedName>
</protein>
<proteinExistence type="inferred from homology"/>
<dbReference type="InterPro" id="IPR036388">
    <property type="entry name" value="WH-like_DNA-bd_sf"/>
</dbReference>
<dbReference type="InterPro" id="IPR000600">
    <property type="entry name" value="ROK"/>
</dbReference>
<dbReference type="InterPro" id="IPR036390">
    <property type="entry name" value="WH_DNA-bd_sf"/>
</dbReference>
<dbReference type="SUPFAM" id="SSF46785">
    <property type="entry name" value="Winged helix' DNA-binding domain"/>
    <property type="match status" value="1"/>
</dbReference>
<evidence type="ECO:0000313" key="3">
    <source>
        <dbReference type="Proteomes" id="UP001601422"/>
    </source>
</evidence>
<dbReference type="EMBL" id="JBIAJP010000001">
    <property type="protein sequence ID" value="MFF0002944.1"/>
    <property type="molecule type" value="Genomic_DNA"/>
</dbReference>